<protein>
    <submittedName>
        <fullName evidence="1">Phage portal protein, HK97 family</fullName>
    </submittedName>
</protein>
<gene>
    <name evidence="1" type="ORF">SAMN06265827_105110</name>
</gene>
<dbReference type="InterPro" id="IPR006427">
    <property type="entry name" value="Portal_HK97"/>
</dbReference>
<dbReference type="InterPro" id="IPR006944">
    <property type="entry name" value="Phage/GTA_portal"/>
</dbReference>
<reference evidence="2" key="1">
    <citation type="submission" date="2017-09" db="EMBL/GenBank/DDBJ databases">
        <authorList>
            <person name="Varghese N."/>
            <person name="Submissions S."/>
        </authorList>
    </citation>
    <scope>NUCLEOTIDE SEQUENCE [LARGE SCALE GENOMIC DNA]</scope>
    <source>
        <strain evidence="2">MSL47</strain>
    </source>
</reference>
<dbReference type="NCBIfam" id="TIGR01537">
    <property type="entry name" value="portal_HK97"/>
    <property type="match status" value="1"/>
</dbReference>
<dbReference type="RefSeq" id="WP_097016940.1">
    <property type="nucleotide sequence ID" value="NZ_OBDZ01000005.1"/>
</dbReference>
<name>A0A285G718_9FIRM</name>
<evidence type="ECO:0000313" key="1">
    <source>
        <dbReference type="EMBL" id="SNY19382.1"/>
    </source>
</evidence>
<dbReference type="EMBL" id="OBDZ01000005">
    <property type="protein sequence ID" value="SNY19382.1"/>
    <property type="molecule type" value="Genomic_DNA"/>
</dbReference>
<evidence type="ECO:0000313" key="2">
    <source>
        <dbReference type="Proteomes" id="UP000219573"/>
    </source>
</evidence>
<organism evidence="1 2">
    <name type="scientific">Orenia metallireducens</name>
    <dbReference type="NCBI Taxonomy" id="1413210"/>
    <lineage>
        <taxon>Bacteria</taxon>
        <taxon>Bacillati</taxon>
        <taxon>Bacillota</taxon>
        <taxon>Clostridia</taxon>
        <taxon>Halanaerobiales</taxon>
        <taxon>Halobacteroidaceae</taxon>
        <taxon>Orenia</taxon>
    </lineage>
</organism>
<accession>A0A285G718</accession>
<keyword evidence="2" id="KW-1185">Reference proteome</keyword>
<dbReference type="Pfam" id="PF04860">
    <property type="entry name" value="Phage_portal"/>
    <property type="match status" value="1"/>
</dbReference>
<sequence>MGLWTTFLGWFNKDGTLDLDAQVSALVGEVIYKELAIQACINLIANAVSRSEFQTFERGKETKKDNYYLFNVEPNPNKSASKFWRDVISELVYNNECLVIQQNDYFYVAEDYNVKKYAFVDYLYKDIIIKDSDSYKLKETRRESDVFCFELHNEKIRPVIDSLNKSYSKLIEVSQKNFKKNNSRKIAIKVPTSYPTTDKAQADLKKLFEEKFKTFFEAEGEAVIPFTNGIEHEELSSNIGVKGGADNKQIRSFIDDIFDFVAIAFNVPPTLLKGQAADTGKCIDNLLTFCVNPLCKLIEDEINRKYYKKKAYLDNTYLKIDTTNIKSVDITDVANSLDILTRIGAFTIDDSLKKLGKEPLRTELGKARWLTKNYERAEKRMEVDD</sequence>
<dbReference type="Proteomes" id="UP000219573">
    <property type="component" value="Unassembled WGS sequence"/>
</dbReference>
<dbReference type="AlphaFoldDB" id="A0A285G718"/>
<proteinExistence type="predicted"/>